<dbReference type="EMBL" id="CAXLJM020000036">
    <property type="protein sequence ID" value="CAL8105510.1"/>
    <property type="molecule type" value="Genomic_DNA"/>
</dbReference>
<accession>A0ABP1QQZ5</accession>
<name>A0ABP1QQZ5_9HEXA</name>
<gene>
    <name evidence="2" type="ORF">ODALV1_LOCUS12089</name>
</gene>
<evidence type="ECO:0000256" key="1">
    <source>
        <dbReference type="SAM" id="Phobius"/>
    </source>
</evidence>
<dbReference type="Proteomes" id="UP001642540">
    <property type="component" value="Unassembled WGS sequence"/>
</dbReference>
<proteinExistence type="predicted"/>
<comment type="caution">
    <text evidence="2">The sequence shown here is derived from an EMBL/GenBank/DDBJ whole genome shotgun (WGS) entry which is preliminary data.</text>
</comment>
<keyword evidence="1" id="KW-0472">Membrane</keyword>
<keyword evidence="1" id="KW-1133">Transmembrane helix</keyword>
<sequence length="653" mass="75438">MLETLDNVVGLDMPSFLAKLLFLTSTCTVHYCGDNENQNSKAFDELINVSIDHSHILLLTLDSKDSFLVKNVTYNNWYKENMYQSGRFEGKVYRQGYWQLFKSAKYLDSCQLQIVDIKRSWKQTNAEIPSENESRIGMSVHSVYSPAPLFFIINNEALHFVPRIIQGRFYYDITRKTFDSYIFPFKTVQIEKIRSTSQLQQVWRSEFLVLGKHIDFYELLCYTLQKSSARFGSSSKDFISLLRQYSYIFRYDTSFHGFRYLVFVDLNRIGKKSHVDIFAILRPFSTYLWISAASSVFIVSTFLMISGERQPFLYTVSLLLEQGDVGLGQKSYGTPITISVWLFASFILRLSYISSKYSYLTLEADVPVPNSFEECVNDINFYKFAEYNDAIDVFSRMSYSYDETQNKLFILNSTHKLLTKLSKSMYSLKLLEDGSWNEFDPTVPYQIRTLANNVYVDTMSVKPVPESATHYSQVVMSEESVMVTTNRFAYIYNYPLSIRDDDTGVEFFAVMLFGGKRGFSNYELHMFNILRGWVGEADISTVIAYEMVGKLEQSGILLKWKTTTNAMNILRSWRRLHRSVFGRKKSMNLVQIAYDIVEFKGVVKYLDEVDAQDDIGGVSNMALLSVSIMFSIACIVSMSIFLWKLTFCVPNAL</sequence>
<evidence type="ECO:0000313" key="2">
    <source>
        <dbReference type="EMBL" id="CAL8105510.1"/>
    </source>
</evidence>
<organism evidence="2 3">
    <name type="scientific">Orchesella dallaii</name>
    <dbReference type="NCBI Taxonomy" id="48710"/>
    <lineage>
        <taxon>Eukaryota</taxon>
        <taxon>Metazoa</taxon>
        <taxon>Ecdysozoa</taxon>
        <taxon>Arthropoda</taxon>
        <taxon>Hexapoda</taxon>
        <taxon>Collembola</taxon>
        <taxon>Entomobryomorpha</taxon>
        <taxon>Entomobryoidea</taxon>
        <taxon>Orchesellidae</taxon>
        <taxon>Orchesellinae</taxon>
        <taxon>Orchesella</taxon>
    </lineage>
</organism>
<reference evidence="2 3" key="1">
    <citation type="submission" date="2024-08" db="EMBL/GenBank/DDBJ databases">
        <authorList>
            <person name="Cucini C."/>
            <person name="Frati F."/>
        </authorList>
    </citation>
    <scope>NUCLEOTIDE SEQUENCE [LARGE SCALE GENOMIC DNA]</scope>
</reference>
<keyword evidence="3" id="KW-1185">Reference proteome</keyword>
<evidence type="ECO:0000313" key="3">
    <source>
        <dbReference type="Proteomes" id="UP001642540"/>
    </source>
</evidence>
<dbReference type="Gene3D" id="1.10.287.70">
    <property type="match status" value="1"/>
</dbReference>
<feature type="transmembrane region" description="Helical" evidence="1">
    <location>
        <begin position="622"/>
        <end position="643"/>
    </location>
</feature>
<keyword evidence="1" id="KW-0812">Transmembrane</keyword>
<protein>
    <submittedName>
        <fullName evidence="2">Uncharacterized protein</fullName>
    </submittedName>
</protein>